<organism evidence="5 6">
    <name type="scientific">Odocoileus virginianus</name>
    <name type="common">White-tailed deer</name>
    <dbReference type="NCBI Taxonomy" id="9874"/>
    <lineage>
        <taxon>Eukaryota</taxon>
        <taxon>Metazoa</taxon>
        <taxon>Chordata</taxon>
        <taxon>Craniata</taxon>
        <taxon>Vertebrata</taxon>
        <taxon>Euteleostomi</taxon>
        <taxon>Mammalia</taxon>
        <taxon>Eutheria</taxon>
        <taxon>Laurasiatheria</taxon>
        <taxon>Artiodactyla</taxon>
        <taxon>Ruminantia</taxon>
        <taxon>Pecora</taxon>
        <taxon>Cervidae</taxon>
        <taxon>Odocoileinae</taxon>
        <taxon>Odocoileus</taxon>
    </lineage>
</organism>
<gene>
    <name evidence="6" type="primary">PRSS48</name>
</gene>
<dbReference type="PANTHER" id="PTHR24253">
    <property type="entry name" value="TRANSMEMBRANE PROTEASE SERINE"/>
    <property type="match status" value="1"/>
</dbReference>
<dbReference type="InterPro" id="IPR018114">
    <property type="entry name" value="TRYPSIN_HIS"/>
</dbReference>
<dbReference type="GeneID" id="110127826"/>
<name>A0A6J0WBZ0_ODOVR</name>
<dbReference type="PROSITE" id="PS00135">
    <property type="entry name" value="TRYPSIN_SER"/>
    <property type="match status" value="1"/>
</dbReference>
<dbReference type="RefSeq" id="XP_020733860.2">
    <property type="nucleotide sequence ID" value="XM_020878201.2"/>
</dbReference>
<dbReference type="SUPFAM" id="SSF50494">
    <property type="entry name" value="Trypsin-like serine proteases"/>
    <property type="match status" value="1"/>
</dbReference>
<dbReference type="Gene3D" id="2.40.10.10">
    <property type="entry name" value="Trypsin-like serine proteases"/>
    <property type="match status" value="1"/>
</dbReference>
<feature type="chain" id="PRO_5045626690" evidence="3">
    <location>
        <begin position="21"/>
        <end position="323"/>
    </location>
</feature>
<keyword evidence="2" id="KW-0378">Hydrolase</keyword>
<evidence type="ECO:0000256" key="1">
    <source>
        <dbReference type="ARBA" id="ARBA00023157"/>
    </source>
</evidence>
<keyword evidence="2" id="KW-0720">Serine protease</keyword>
<feature type="signal peptide" evidence="3">
    <location>
        <begin position="1"/>
        <end position="20"/>
    </location>
</feature>
<dbReference type="PROSITE" id="PS00134">
    <property type="entry name" value="TRYPSIN_HIS"/>
    <property type="match status" value="1"/>
</dbReference>
<dbReference type="InterPro" id="IPR043504">
    <property type="entry name" value="Peptidase_S1_PA_chymotrypsin"/>
</dbReference>
<keyword evidence="5" id="KW-1185">Reference proteome</keyword>
<accession>A0A6J0WBZ0</accession>
<dbReference type="Pfam" id="PF00089">
    <property type="entry name" value="Trypsin"/>
    <property type="match status" value="1"/>
</dbReference>
<protein>
    <submittedName>
        <fullName evidence="6">LOW QUALITY PROTEIN: serine protease 48</fullName>
    </submittedName>
</protein>
<evidence type="ECO:0000313" key="6">
    <source>
        <dbReference type="RefSeq" id="XP_020733860.2"/>
    </source>
</evidence>
<dbReference type="SMART" id="SM00020">
    <property type="entry name" value="Tryp_SPc"/>
    <property type="match status" value="1"/>
</dbReference>
<reference evidence="6" key="2">
    <citation type="submission" date="2025-08" db="UniProtKB">
        <authorList>
            <consortium name="RefSeq"/>
        </authorList>
    </citation>
    <scope>IDENTIFICATION</scope>
    <source>
        <tissue evidence="6">Tongue muscle</tissue>
    </source>
</reference>
<evidence type="ECO:0000256" key="2">
    <source>
        <dbReference type="RuleBase" id="RU363034"/>
    </source>
</evidence>
<dbReference type="PRINTS" id="PR00722">
    <property type="entry name" value="CHYMOTRYPSIN"/>
</dbReference>
<proteinExistence type="predicted"/>
<keyword evidence="3" id="KW-0732">Signal</keyword>
<dbReference type="CDD" id="cd00190">
    <property type="entry name" value="Tryp_SPc"/>
    <property type="match status" value="1"/>
</dbReference>
<dbReference type="AlphaFoldDB" id="A0A6J0WBZ0"/>
<dbReference type="InterPro" id="IPR033116">
    <property type="entry name" value="TRYPSIN_SER"/>
</dbReference>
<dbReference type="InterPro" id="IPR001314">
    <property type="entry name" value="Peptidase_S1A"/>
</dbReference>
<dbReference type="GO" id="GO:0004252">
    <property type="term" value="F:serine-type endopeptidase activity"/>
    <property type="evidence" value="ECO:0007669"/>
    <property type="project" value="UniProtKB-EC"/>
</dbReference>
<dbReference type="InterPro" id="IPR001254">
    <property type="entry name" value="Trypsin_dom"/>
</dbReference>
<dbReference type="KEGG" id="ovr:110127826"/>
<sequence length="323" mass="35634">MGPVGCAFLLSLLLGSFLSSFQKKTLQSVCGRPVHSGRVVGGKDAAAMRWPWQVSLKFSNFHICGGSLISDRWIVTAAHCLQPTWIPFLYTVWLGSIHINNLGEGVIHHVSRMVIHPTYNNASGDIALLRLFTRVTYSSSILPICLSNVKKKQLIVPGSCWVTGWGKLREGDADNPTTLQEAEVPIIEHQKCENIYNPLAPFLPQAQPVIEETMVCAGDLNKGKDTCQGDSGGPLACHIDGIWILIGLSSWGTGCGTSFPGVYTNVTYYQKWIMSVISRAEVLGANNLTYLTSYSLLYCFLWLYWDPPVPLGLTFYQDSRKCS</sequence>
<dbReference type="GO" id="GO:0006508">
    <property type="term" value="P:proteolysis"/>
    <property type="evidence" value="ECO:0007669"/>
    <property type="project" value="UniProtKB-KW"/>
</dbReference>
<dbReference type="InterPro" id="IPR009003">
    <property type="entry name" value="Peptidase_S1_PA"/>
</dbReference>
<dbReference type="Proteomes" id="UP001652640">
    <property type="component" value="Chromosome 12"/>
</dbReference>
<dbReference type="PANTHER" id="PTHR24253:SF162">
    <property type="entry name" value="SERINE PROTEASE 48"/>
    <property type="match status" value="1"/>
</dbReference>
<evidence type="ECO:0000313" key="5">
    <source>
        <dbReference type="Proteomes" id="UP001652640"/>
    </source>
</evidence>
<keyword evidence="1" id="KW-1015">Disulfide bond</keyword>
<reference evidence="5" key="1">
    <citation type="journal article" date="2022" name="J. Hered.">
        <title>A De Novo Chromosome-Level Genome Assembly of the White-Tailed Deer, Odocoileus Virginianus.</title>
        <authorList>
            <person name="London E.W."/>
            <person name="Roca A.L."/>
            <person name="Novakofski J.E."/>
            <person name="Mateus-Pinilla N.E."/>
        </authorList>
    </citation>
    <scope>NUCLEOTIDE SEQUENCE [LARGE SCALE GENOMIC DNA]</scope>
</reference>
<keyword evidence="2 6" id="KW-0645">Protease</keyword>
<feature type="domain" description="Peptidase S1" evidence="4">
    <location>
        <begin position="39"/>
        <end position="278"/>
    </location>
</feature>
<dbReference type="PROSITE" id="PS50240">
    <property type="entry name" value="TRYPSIN_DOM"/>
    <property type="match status" value="1"/>
</dbReference>
<evidence type="ECO:0000259" key="4">
    <source>
        <dbReference type="PROSITE" id="PS50240"/>
    </source>
</evidence>
<evidence type="ECO:0000256" key="3">
    <source>
        <dbReference type="SAM" id="SignalP"/>
    </source>
</evidence>